<accession>A0ABU0JLR6</accession>
<evidence type="ECO:0000256" key="2">
    <source>
        <dbReference type="ARBA" id="ARBA00008520"/>
    </source>
</evidence>
<comment type="similarity">
    <text evidence="2">Belongs to the bacterial solute-binding protein 1 family.</text>
</comment>
<evidence type="ECO:0000256" key="4">
    <source>
        <dbReference type="ARBA" id="ARBA00022729"/>
    </source>
</evidence>
<name>A0ABU0JLR6_9HYPH</name>
<dbReference type="Gene3D" id="3.40.190.10">
    <property type="entry name" value="Periplasmic binding protein-like II"/>
    <property type="match status" value="2"/>
</dbReference>
<dbReference type="PANTHER" id="PTHR43649">
    <property type="entry name" value="ARABINOSE-BINDING PROTEIN-RELATED"/>
    <property type="match status" value="1"/>
</dbReference>
<dbReference type="Pfam" id="PF01547">
    <property type="entry name" value="SBP_bac_1"/>
    <property type="match status" value="1"/>
</dbReference>
<dbReference type="InterPro" id="IPR006059">
    <property type="entry name" value="SBP"/>
</dbReference>
<evidence type="ECO:0000313" key="7">
    <source>
        <dbReference type="EMBL" id="MDQ0474062.1"/>
    </source>
</evidence>
<evidence type="ECO:0000256" key="3">
    <source>
        <dbReference type="ARBA" id="ARBA00022448"/>
    </source>
</evidence>
<dbReference type="InterPro" id="IPR050490">
    <property type="entry name" value="Bact_solute-bd_prot1"/>
</dbReference>
<keyword evidence="8" id="KW-1185">Reference proteome</keyword>
<reference evidence="7 8" key="1">
    <citation type="submission" date="2023-07" db="EMBL/GenBank/DDBJ databases">
        <title>Genomic Encyclopedia of Type Strains, Phase IV (KMG-IV): sequencing the most valuable type-strain genomes for metagenomic binning, comparative biology and taxonomic classification.</title>
        <authorList>
            <person name="Goeker M."/>
        </authorList>
    </citation>
    <scope>NUCLEOTIDE SEQUENCE [LARGE SCALE GENOMIC DNA]</scope>
    <source>
        <strain evidence="7 8">DSM 19619</strain>
    </source>
</reference>
<evidence type="ECO:0000313" key="8">
    <source>
        <dbReference type="Proteomes" id="UP001242480"/>
    </source>
</evidence>
<comment type="caution">
    <text evidence="7">The sequence shown here is derived from an EMBL/GenBank/DDBJ whole genome shotgun (WGS) entry which is preliminary data.</text>
</comment>
<keyword evidence="4 6" id="KW-0732">Signal</keyword>
<feature type="signal peptide" evidence="6">
    <location>
        <begin position="1"/>
        <end position="23"/>
    </location>
</feature>
<proteinExistence type="inferred from homology"/>
<feature type="chain" id="PRO_5046038628" evidence="6">
    <location>
        <begin position="24"/>
        <end position="417"/>
    </location>
</feature>
<protein>
    <submittedName>
        <fullName evidence="7">Multiple sugar transport system substrate-binding protein</fullName>
    </submittedName>
</protein>
<evidence type="ECO:0000256" key="1">
    <source>
        <dbReference type="ARBA" id="ARBA00004418"/>
    </source>
</evidence>
<sequence length="417" mass="45927">MRRSRLWTLLAAAALAVTGAALASAEEVTLNALFMSQAGYDEKDLRAMTEAFTAKHPDIKVNLEFVPYEGLHDKIVLANGSDHGYDSVLIDVIWPAEFATKKLLLDTTDMVTPQLKEETLPSVWDTVAYQGRYYGMPWTIGTKYLFYNKEMLAKAGFKDPPKTWAELAEQARVLKQKGIVNYPIVWSWAQAEALICDYTALLGAYGGQFLDGNLKPAFQSGGGLDALKYMVATLKDGTTNPNSREYLEEDVRRVFQSGQAAFALNWTYMWQLGNDPKESQVAGKIGVTAAIGVDGKSKGTGVNGSMALAIPANSKHPKEAWEYLNWMASYDMQLAHIGKVLPLIWKKAYDDPAVTKDRPEIMLAAHDGVAAMTTRPMHPDYTEVSNILQKHLQEALLDQATPEAALDAAASEIEALK</sequence>
<dbReference type="PANTHER" id="PTHR43649:SF34">
    <property type="entry name" value="ABC TRANSPORTER PERIPLASMIC-BINDING PROTEIN YCJN-RELATED"/>
    <property type="match status" value="1"/>
</dbReference>
<keyword evidence="3" id="KW-0813">Transport</keyword>
<evidence type="ECO:0000256" key="5">
    <source>
        <dbReference type="ARBA" id="ARBA00022764"/>
    </source>
</evidence>
<dbReference type="Proteomes" id="UP001242480">
    <property type="component" value="Unassembled WGS sequence"/>
</dbReference>
<comment type="subcellular location">
    <subcellularLocation>
        <location evidence="1">Periplasm</location>
    </subcellularLocation>
</comment>
<dbReference type="SUPFAM" id="SSF53850">
    <property type="entry name" value="Periplasmic binding protein-like II"/>
    <property type="match status" value="1"/>
</dbReference>
<gene>
    <name evidence="7" type="ORF">QO011_007101</name>
</gene>
<organism evidence="7 8">
    <name type="scientific">Labrys wisconsinensis</name>
    <dbReference type="NCBI Taxonomy" id="425677"/>
    <lineage>
        <taxon>Bacteria</taxon>
        <taxon>Pseudomonadati</taxon>
        <taxon>Pseudomonadota</taxon>
        <taxon>Alphaproteobacteria</taxon>
        <taxon>Hyphomicrobiales</taxon>
        <taxon>Xanthobacteraceae</taxon>
        <taxon>Labrys</taxon>
    </lineage>
</organism>
<dbReference type="RefSeq" id="WP_307283066.1">
    <property type="nucleotide sequence ID" value="NZ_JAUSVX010000020.1"/>
</dbReference>
<keyword evidence="5" id="KW-0574">Periplasm</keyword>
<keyword evidence="7" id="KW-0762">Sugar transport</keyword>
<dbReference type="EMBL" id="JAUSVX010000020">
    <property type="protein sequence ID" value="MDQ0474062.1"/>
    <property type="molecule type" value="Genomic_DNA"/>
</dbReference>
<evidence type="ECO:0000256" key="6">
    <source>
        <dbReference type="SAM" id="SignalP"/>
    </source>
</evidence>